<dbReference type="PANTHER" id="PTHR43162:SF1">
    <property type="entry name" value="PRESTALK A DIFFERENTIATION PROTEIN A"/>
    <property type="match status" value="1"/>
</dbReference>
<dbReference type="PANTHER" id="PTHR43162">
    <property type="match status" value="1"/>
</dbReference>
<dbReference type="EMBL" id="JAGIOO010000001">
    <property type="protein sequence ID" value="MBP2475136.1"/>
    <property type="molecule type" value="Genomic_DNA"/>
</dbReference>
<dbReference type="SUPFAM" id="SSF51735">
    <property type="entry name" value="NAD(P)-binding Rossmann-fold domains"/>
    <property type="match status" value="1"/>
</dbReference>
<protein>
    <submittedName>
        <fullName evidence="2">Uncharacterized protein YbjT (DUF2867 family)</fullName>
    </submittedName>
</protein>
<dbReference type="Proteomes" id="UP001519363">
    <property type="component" value="Unassembled WGS sequence"/>
</dbReference>
<reference evidence="2 3" key="1">
    <citation type="submission" date="2021-03" db="EMBL/GenBank/DDBJ databases">
        <title>Sequencing the genomes of 1000 actinobacteria strains.</title>
        <authorList>
            <person name="Klenk H.-P."/>
        </authorList>
    </citation>
    <scope>NUCLEOTIDE SEQUENCE [LARGE SCALE GENOMIC DNA]</scope>
    <source>
        <strain evidence="2 3">DSM 44580</strain>
    </source>
</reference>
<proteinExistence type="predicted"/>
<dbReference type="Gene3D" id="3.40.50.720">
    <property type="entry name" value="NAD(P)-binding Rossmann-like Domain"/>
    <property type="match status" value="1"/>
</dbReference>
<evidence type="ECO:0000313" key="3">
    <source>
        <dbReference type="Proteomes" id="UP001519363"/>
    </source>
</evidence>
<comment type="caution">
    <text evidence="2">The sequence shown here is derived from an EMBL/GenBank/DDBJ whole genome shotgun (WGS) entry which is preliminary data.</text>
</comment>
<evidence type="ECO:0000313" key="2">
    <source>
        <dbReference type="EMBL" id="MBP2475136.1"/>
    </source>
</evidence>
<accession>A0ABS5AEX4</accession>
<sequence length="290" mass="31024">MAKILIIGATGTIGGLTLAEAVRRGAEVRALVRSKARASALAGSAELVEGDLADREAVRVALKGVDAALYVSPHEANEVELARVFGEEAERAGARLVFGGFHIADPDVRAAAAQAMPAYTGKLNLAAALAGTDTRPVMLTITNFNQNDEQFREDILNGVFPTPLHPGGVNRVDIRDAAEILTTALTDLSFPAGTYKVVGPESLNGEQVAKIWSEELGIPVRYTGDDPNWREHFATRLSAQKLKDWISSFELLSAAEIPTDPAEVGAATDLLGHAPRSFRDYARDAAARWR</sequence>
<dbReference type="Pfam" id="PF05368">
    <property type="entry name" value="NmrA"/>
    <property type="match status" value="1"/>
</dbReference>
<evidence type="ECO:0000259" key="1">
    <source>
        <dbReference type="Pfam" id="PF05368"/>
    </source>
</evidence>
<dbReference type="InterPro" id="IPR008030">
    <property type="entry name" value="NmrA-like"/>
</dbReference>
<keyword evidence="3" id="KW-1185">Reference proteome</keyword>
<dbReference type="RefSeq" id="WP_158103470.1">
    <property type="nucleotide sequence ID" value="NZ_JAGIOO010000001.1"/>
</dbReference>
<dbReference type="InterPro" id="IPR051604">
    <property type="entry name" value="Ergot_Alk_Oxidoreductase"/>
</dbReference>
<name>A0ABS5AEX4_9PSEU</name>
<dbReference type="InterPro" id="IPR036291">
    <property type="entry name" value="NAD(P)-bd_dom_sf"/>
</dbReference>
<feature type="domain" description="NmrA-like" evidence="1">
    <location>
        <begin position="3"/>
        <end position="223"/>
    </location>
</feature>
<gene>
    <name evidence="2" type="ORF">JOF53_004008</name>
</gene>
<organism evidence="2 3">
    <name type="scientific">Crossiella equi</name>
    <dbReference type="NCBI Taxonomy" id="130796"/>
    <lineage>
        <taxon>Bacteria</taxon>
        <taxon>Bacillati</taxon>
        <taxon>Actinomycetota</taxon>
        <taxon>Actinomycetes</taxon>
        <taxon>Pseudonocardiales</taxon>
        <taxon>Pseudonocardiaceae</taxon>
        <taxon>Crossiella</taxon>
    </lineage>
</organism>